<name>A0ABW0NII1_9BURK</name>
<dbReference type="EMBL" id="JBHSMF010000009">
    <property type="protein sequence ID" value="MFC5498744.1"/>
    <property type="molecule type" value="Genomic_DNA"/>
</dbReference>
<evidence type="ECO:0008006" key="4">
    <source>
        <dbReference type="Google" id="ProtNLM"/>
    </source>
</evidence>
<keyword evidence="1" id="KW-0732">Signal</keyword>
<dbReference type="RefSeq" id="WP_376850825.1">
    <property type="nucleotide sequence ID" value="NZ_JBHSMF010000009.1"/>
</dbReference>
<sequence>MRKHLLSQAAALCLLAHAGLFSLPASAAGTIVVAAAPQTSGLEVNADNGVAAGSQLRLTLQGTPGGQASARIPGLDAPLALRETAPGQYSARYTVRRADRIDPAAVIKVSLTAAGRTAVANYTFPPSFMAPVAAAPAQPLIVAPPSTIVVQSGAAPLRIERFALAPLGRAEPGAELQFGLTSVPGATAWLDIPGVATHVPMRETRPGHYEGTYTVRQHDNLAAAGPVTATLRADDNRIATATLSLPLVSDHRPPQIGNLLPRQGESVGPGPTLVSGTFDATGSGVDPQSVRITVSGRDVTSLAQITPREFSLRDRLPPGHHTVEVMAADRAGNVAQKSWSFDVGSSVLGAPTSGLPLAIVSHQNNGYIGTDVTTIRGHTVPFASVRVQVDAVPPTGRRYDAGVAQRLLSESVQADANGDFAFDFNPRYVRDNASSLPVPGTRYDLSVTANRDNATTESRLMLFQRS</sequence>
<feature type="signal peptide" evidence="1">
    <location>
        <begin position="1"/>
        <end position="27"/>
    </location>
</feature>
<organism evidence="2 3">
    <name type="scientific">Caenimonas terrae</name>
    <dbReference type="NCBI Taxonomy" id="696074"/>
    <lineage>
        <taxon>Bacteria</taxon>
        <taxon>Pseudomonadati</taxon>
        <taxon>Pseudomonadota</taxon>
        <taxon>Betaproteobacteria</taxon>
        <taxon>Burkholderiales</taxon>
        <taxon>Comamonadaceae</taxon>
        <taxon>Caenimonas</taxon>
    </lineage>
</organism>
<reference evidence="3" key="1">
    <citation type="journal article" date="2019" name="Int. J. Syst. Evol. Microbiol.">
        <title>The Global Catalogue of Microorganisms (GCM) 10K type strain sequencing project: providing services to taxonomists for standard genome sequencing and annotation.</title>
        <authorList>
            <consortium name="The Broad Institute Genomics Platform"/>
            <consortium name="The Broad Institute Genome Sequencing Center for Infectious Disease"/>
            <person name="Wu L."/>
            <person name="Ma J."/>
        </authorList>
    </citation>
    <scope>NUCLEOTIDE SEQUENCE [LARGE SCALE GENOMIC DNA]</scope>
    <source>
        <strain evidence="3">CCUG 57401</strain>
    </source>
</reference>
<evidence type="ECO:0000256" key="1">
    <source>
        <dbReference type="SAM" id="SignalP"/>
    </source>
</evidence>
<proteinExistence type="predicted"/>
<accession>A0ABW0NII1</accession>
<dbReference type="InterPro" id="IPR013783">
    <property type="entry name" value="Ig-like_fold"/>
</dbReference>
<gene>
    <name evidence="2" type="ORF">ACFPOE_14450</name>
</gene>
<feature type="chain" id="PRO_5046950298" description="Ig-like domain-containing protein" evidence="1">
    <location>
        <begin position="28"/>
        <end position="466"/>
    </location>
</feature>
<dbReference type="Proteomes" id="UP001596037">
    <property type="component" value="Unassembled WGS sequence"/>
</dbReference>
<protein>
    <recommendedName>
        <fullName evidence="4">Ig-like domain-containing protein</fullName>
    </recommendedName>
</protein>
<comment type="caution">
    <text evidence="2">The sequence shown here is derived from an EMBL/GenBank/DDBJ whole genome shotgun (WGS) entry which is preliminary data.</text>
</comment>
<keyword evidence="3" id="KW-1185">Reference proteome</keyword>
<evidence type="ECO:0000313" key="3">
    <source>
        <dbReference type="Proteomes" id="UP001596037"/>
    </source>
</evidence>
<evidence type="ECO:0000313" key="2">
    <source>
        <dbReference type="EMBL" id="MFC5498744.1"/>
    </source>
</evidence>
<dbReference type="Gene3D" id="2.60.40.10">
    <property type="entry name" value="Immunoglobulins"/>
    <property type="match status" value="1"/>
</dbReference>